<sequence length="65" mass="7609">MASSADEARVYFSKIHKEVYELANSEQPISKKTTFALKVIEESLERYGYMFDNIIFYLYDKDLTG</sequence>
<name>A0A2I1FXW5_9GLOM</name>
<dbReference type="AlphaFoldDB" id="A0A2I1FXW5"/>
<organism evidence="1 2">
    <name type="scientific">Rhizophagus irregularis</name>
    <dbReference type="NCBI Taxonomy" id="588596"/>
    <lineage>
        <taxon>Eukaryota</taxon>
        <taxon>Fungi</taxon>
        <taxon>Fungi incertae sedis</taxon>
        <taxon>Mucoromycota</taxon>
        <taxon>Glomeromycotina</taxon>
        <taxon>Glomeromycetes</taxon>
        <taxon>Glomerales</taxon>
        <taxon>Glomeraceae</taxon>
        <taxon>Rhizophagus</taxon>
    </lineage>
</organism>
<dbReference type="EMBL" id="LLXI01000056">
    <property type="protein sequence ID" value="PKY39225.1"/>
    <property type="molecule type" value="Genomic_DNA"/>
</dbReference>
<evidence type="ECO:0000313" key="1">
    <source>
        <dbReference type="EMBL" id="PKY39225.1"/>
    </source>
</evidence>
<dbReference type="Proteomes" id="UP000234323">
    <property type="component" value="Unassembled WGS sequence"/>
</dbReference>
<comment type="caution">
    <text evidence="1">The sequence shown here is derived from an EMBL/GenBank/DDBJ whole genome shotgun (WGS) entry which is preliminary data.</text>
</comment>
<evidence type="ECO:0000313" key="2">
    <source>
        <dbReference type="Proteomes" id="UP000234323"/>
    </source>
</evidence>
<gene>
    <name evidence="1" type="ORF">RhiirA4_211816</name>
</gene>
<reference evidence="1 2" key="1">
    <citation type="submission" date="2015-10" db="EMBL/GenBank/DDBJ databases">
        <title>Genome analyses suggest a sexual origin of heterokaryosis in a supposedly ancient asexual fungus.</title>
        <authorList>
            <person name="Ropars J."/>
            <person name="Sedzielewska K."/>
            <person name="Noel J."/>
            <person name="Charron P."/>
            <person name="Farinelli L."/>
            <person name="Marton T."/>
            <person name="Kruger M."/>
            <person name="Pelin A."/>
            <person name="Brachmann A."/>
            <person name="Corradi N."/>
        </authorList>
    </citation>
    <scope>NUCLEOTIDE SEQUENCE [LARGE SCALE GENOMIC DNA]</scope>
    <source>
        <strain evidence="1 2">A4</strain>
    </source>
</reference>
<dbReference type="VEuPathDB" id="FungiDB:RhiirFUN_024692"/>
<protein>
    <submittedName>
        <fullName evidence="1">Uncharacterized protein</fullName>
    </submittedName>
</protein>
<proteinExistence type="predicted"/>
<keyword evidence="2" id="KW-1185">Reference proteome</keyword>
<accession>A0A2I1FXW5</accession>
<dbReference type="VEuPathDB" id="FungiDB:FUN_025325"/>